<dbReference type="EMBL" id="JARBDR010000903">
    <property type="protein sequence ID" value="KAJ8304908.1"/>
    <property type="molecule type" value="Genomic_DNA"/>
</dbReference>
<evidence type="ECO:0000313" key="6">
    <source>
        <dbReference type="Proteomes" id="UP001217089"/>
    </source>
</evidence>
<name>A0ABQ9EI14_TEGGR</name>
<sequence>MELRDSNRKILRSLNQEENFQRKKNETKAKARQEMEDHLTELEERWKMRQERINALKSTLDGISQNVEKLETIIKAQGQQLQSQGRRGQHSTRTTNTKGDVVLNGLEIQPSMDDRGSTDEKIKRNENGLKSKTLLGNEDNRIQVLRRKQRKIEKAQEKRKHKRKTEHFASGAKQGATALVMEDRHNEMVSRRSGISRAVGLSPADTVQVLDQKKYIERDKWIDLANEALEKGRREHRPTGDGPGTILLLDISSSMAGEPFAQMKNIAKQFLRDVERHSEAGTIQENMALVTFGDQTQVLRFACNDYQGIIRNIEHLQVGGPSPMVGGLLMALAAGICCAKHRICNITVQPRVILISDGKATSENILAGPDRDSPFYSKDDIHHQLLTCATKLADAGIKIYCVPVDNADMMHLEGISNITDGKVFRPQEIGRLSRMYKNMKYAFNIRSVIDCKSEHMLRILLQTDAFTGEIEPGDRDDVISYILDPEYQGTIHEEFDENIPCIGTRVRRGPNWHNGDQDKHGAGTVVGQTPNGMVWVKWDGESKEYHKYHCGVNGGLEVVEVDEPRHITQNQLIDVGCRVKRGKDWRYHDDDGGAGTIGVVFYVDNNSNVAVRWPNKTMKSYKYGNKGYFEVELCELPMSHGDFTSMAIKSSEGGQRWQYLIDTGEPRLSVEDMNRKNLLLTEQFMRYTHESEGFEDERGKTTLKRSTSVHSVSTFSDSKLDDA</sequence>
<dbReference type="SUPFAM" id="SSF159034">
    <property type="entry name" value="Mib/herc2 domain-like"/>
    <property type="match status" value="2"/>
</dbReference>
<evidence type="ECO:0000259" key="3">
    <source>
        <dbReference type="PROSITE" id="PS50234"/>
    </source>
</evidence>
<dbReference type="PROSITE" id="PS50234">
    <property type="entry name" value="VWFA"/>
    <property type="match status" value="1"/>
</dbReference>
<feature type="compositionally biased region" description="Polar residues" evidence="2">
    <location>
        <begin position="704"/>
        <end position="717"/>
    </location>
</feature>
<dbReference type="Pfam" id="PF00092">
    <property type="entry name" value="VWA"/>
    <property type="match status" value="1"/>
</dbReference>
<evidence type="ECO:0000256" key="1">
    <source>
        <dbReference type="SAM" id="Coils"/>
    </source>
</evidence>
<feature type="compositionally biased region" description="Basic residues" evidence="2">
    <location>
        <begin position="150"/>
        <end position="165"/>
    </location>
</feature>
<feature type="domain" description="MIB/HERC2" evidence="4">
    <location>
        <begin position="565"/>
        <end position="637"/>
    </location>
</feature>
<dbReference type="Gene3D" id="3.40.50.410">
    <property type="entry name" value="von Willebrand factor, type A domain"/>
    <property type="match status" value="1"/>
</dbReference>
<gene>
    <name evidence="5" type="ORF">KUTeg_018491</name>
</gene>
<protein>
    <submittedName>
        <fullName evidence="5">Uncharacterized protein</fullName>
    </submittedName>
</protein>
<feature type="compositionally biased region" description="Basic and acidic residues" evidence="2">
    <location>
        <begin position="691"/>
        <end position="700"/>
    </location>
</feature>
<feature type="domain" description="VWFA" evidence="3">
    <location>
        <begin position="244"/>
        <end position="439"/>
    </location>
</feature>
<proteinExistence type="predicted"/>
<evidence type="ECO:0000256" key="2">
    <source>
        <dbReference type="SAM" id="MobiDB-lite"/>
    </source>
</evidence>
<dbReference type="Pfam" id="PF06701">
    <property type="entry name" value="MIB_HERC2"/>
    <property type="match status" value="1"/>
</dbReference>
<accession>A0ABQ9EI14</accession>
<organism evidence="5 6">
    <name type="scientific">Tegillarca granosa</name>
    <name type="common">Malaysian cockle</name>
    <name type="synonym">Anadara granosa</name>
    <dbReference type="NCBI Taxonomy" id="220873"/>
    <lineage>
        <taxon>Eukaryota</taxon>
        <taxon>Metazoa</taxon>
        <taxon>Spiralia</taxon>
        <taxon>Lophotrochozoa</taxon>
        <taxon>Mollusca</taxon>
        <taxon>Bivalvia</taxon>
        <taxon>Autobranchia</taxon>
        <taxon>Pteriomorphia</taxon>
        <taxon>Arcoida</taxon>
        <taxon>Arcoidea</taxon>
        <taxon>Arcidae</taxon>
        <taxon>Tegillarca</taxon>
    </lineage>
</organism>
<dbReference type="Gene3D" id="2.30.30.40">
    <property type="entry name" value="SH3 Domains"/>
    <property type="match status" value="2"/>
</dbReference>
<feature type="coiled-coil region" evidence="1">
    <location>
        <begin position="25"/>
        <end position="73"/>
    </location>
</feature>
<evidence type="ECO:0000259" key="4">
    <source>
        <dbReference type="PROSITE" id="PS51416"/>
    </source>
</evidence>
<feature type="region of interest" description="Disordered" evidence="2">
    <location>
        <begin position="691"/>
        <end position="723"/>
    </location>
</feature>
<dbReference type="Proteomes" id="UP001217089">
    <property type="component" value="Unassembled WGS sequence"/>
</dbReference>
<dbReference type="InterPro" id="IPR002035">
    <property type="entry name" value="VWF_A"/>
</dbReference>
<dbReference type="InterPro" id="IPR010606">
    <property type="entry name" value="Mib_Herc2"/>
</dbReference>
<reference evidence="5 6" key="1">
    <citation type="submission" date="2022-12" db="EMBL/GenBank/DDBJ databases">
        <title>Chromosome-level genome of Tegillarca granosa.</title>
        <authorList>
            <person name="Kim J."/>
        </authorList>
    </citation>
    <scope>NUCLEOTIDE SEQUENCE [LARGE SCALE GENOMIC DNA]</scope>
    <source>
        <strain evidence="5">Teg-2019</strain>
        <tissue evidence="5">Adductor muscle</tissue>
    </source>
</reference>
<dbReference type="InterPro" id="IPR036465">
    <property type="entry name" value="vWFA_dom_sf"/>
</dbReference>
<dbReference type="SUPFAM" id="SSF53300">
    <property type="entry name" value="vWA-like"/>
    <property type="match status" value="1"/>
</dbReference>
<dbReference type="CDD" id="cd00198">
    <property type="entry name" value="vWFA"/>
    <property type="match status" value="1"/>
</dbReference>
<comment type="caution">
    <text evidence="5">The sequence shown here is derived from an EMBL/GenBank/DDBJ whole genome shotgun (WGS) entry which is preliminary data.</text>
</comment>
<dbReference type="PROSITE" id="PS51416">
    <property type="entry name" value="MIB_HERC2"/>
    <property type="match status" value="1"/>
</dbReference>
<keyword evidence="1" id="KW-0175">Coiled coil</keyword>
<dbReference type="SMART" id="SM00327">
    <property type="entry name" value="VWA"/>
    <property type="match status" value="1"/>
</dbReference>
<dbReference type="InterPro" id="IPR037252">
    <property type="entry name" value="Mib_Herc2_sf"/>
</dbReference>
<keyword evidence="6" id="KW-1185">Reference proteome</keyword>
<evidence type="ECO:0000313" key="5">
    <source>
        <dbReference type="EMBL" id="KAJ8304908.1"/>
    </source>
</evidence>
<feature type="region of interest" description="Disordered" evidence="2">
    <location>
        <begin position="78"/>
        <end position="98"/>
    </location>
</feature>
<feature type="region of interest" description="Disordered" evidence="2">
    <location>
        <begin position="150"/>
        <end position="173"/>
    </location>
</feature>